<evidence type="ECO:0000256" key="1">
    <source>
        <dbReference type="SAM" id="MobiDB-lite"/>
    </source>
</evidence>
<feature type="compositionally biased region" description="Basic residues" evidence="1">
    <location>
        <begin position="53"/>
        <end position="64"/>
    </location>
</feature>
<dbReference type="AlphaFoldDB" id="A0AAV9W2Y5"/>
<dbReference type="Gene3D" id="1.10.600.10">
    <property type="entry name" value="Farnesyl Diphosphate Synthase"/>
    <property type="match status" value="1"/>
</dbReference>
<protein>
    <submittedName>
        <fullName evidence="2">Uncharacterized protein</fullName>
    </submittedName>
</protein>
<gene>
    <name evidence="2" type="ORF">TWF481_010541</name>
</gene>
<name>A0AAV9W2Y5_9PEZI</name>
<reference evidence="2 3" key="1">
    <citation type="submission" date="2023-08" db="EMBL/GenBank/DDBJ databases">
        <authorList>
            <person name="Palmer J.M."/>
        </authorList>
    </citation>
    <scope>NUCLEOTIDE SEQUENCE [LARGE SCALE GENOMIC DNA]</scope>
    <source>
        <strain evidence="2 3">TWF481</strain>
    </source>
</reference>
<keyword evidence="3" id="KW-1185">Reference proteome</keyword>
<organism evidence="2 3">
    <name type="scientific">Arthrobotrys musiformis</name>
    <dbReference type="NCBI Taxonomy" id="47236"/>
    <lineage>
        <taxon>Eukaryota</taxon>
        <taxon>Fungi</taxon>
        <taxon>Dikarya</taxon>
        <taxon>Ascomycota</taxon>
        <taxon>Pezizomycotina</taxon>
        <taxon>Orbiliomycetes</taxon>
        <taxon>Orbiliales</taxon>
        <taxon>Orbiliaceae</taxon>
        <taxon>Arthrobotrys</taxon>
    </lineage>
</organism>
<dbReference type="InterPro" id="IPR008949">
    <property type="entry name" value="Isoprenoid_synthase_dom_sf"/>
</dbReference>
<accession>A0AAV9W2Y5</accession>
<dbReference type="Pfam" id="PF19086">
    <property type="entry name" value="Terpene_syn_C_2"/>
    <property type="match status" value="1"/>
</dbReference>
<feature type="region of interest" description="Disordered" evidence="1">
    <location>
        <begin position="461"/>
        <end position="482"/>
    </location>
</feature>
<dbReference type="SUPFAM" id="SSF48576">
    <property type="entry name" value="Terpenoid synthases"/>
    <property type="match status" value="1"/>
</dbReference>
<evidence type="ECO:0000313" key="2">
    <source>
        <dbReference type="EMBL" id="KAK6500191.1"/>
    </source>
</evidence>
<sequence length="662" mass="74401">MPYNHTPGTYLLPSSPNHFYHHHLVPEIPQRPQSQGYKEQRTSFTDGLEFLKARRPASGHRKKKSTDSLNPAAGRPNSSKKLRKFPSMGTQQGSQPKVCPRINTSIPREKTSVSVSPSLVCSTGTQPLATPSPGPFLYSCKVPIMEQVSPKPKRSRGYGALIRKLLLCTKKGSSETKGTVTKAEVQPQKVTPGTGSELRDLRFYLGNESLRICRRLCRVQDEDEKNLHILSPRIGSLNFNVRQFDPDEASHTLLLPATVFDNEADEPEQGMMNVFMENFISMLPFGTDKISRKANPSGLVFRLLPSPIIEPGARYLGAAFWLWLCAIDDQIEELSQKDFEEAIEEIKRVFTSQDPLDHQSRVTKTSFALRNLVQQTELKPVNNMEIEDQDGWRRCFLDAIMEILYAFEGERPLLNQFKKSDEHVKLTDWMVLRIVTISARPFMVLARASLGLQPSLSQAGNTARGTGLDIPTRRGRSDSARTVTPDLEWEEEISRLEVLAQYAMGLQNDILGWEKDHAEENILNSVEILYQIYQHRQSAMREMVLIHNYVVNQLCLQADTLLSKYSADSLTPPVSPARTLFNVRTPLFPPPISPTGTFSSPIGSPTNFEQTHTFLGRIKSKVARPGQGEDLPLTAQAQYILVLLGFVKGMAIWTSKAKRYAV</sequence>
<feature type="region of interest" description="Disordered" evidence="1">
    <location>
        <begin position="53"/>
        <end position="100"/>
    </location>
</feature>
<evidence type="ECO:0000313" key="3">
    <source>
        <dbReference type="Proteomes" id="UP001370758"/>
    </source>
</evidence>
<dbReference type="Proteomes" id="UP001370758">
    <property type="component" value="Unassembled WGS sequence"/>
</dbReference>
<proteinExistence type="predicted"/>
<dbReference type="EMBL" id="JAVHJL010000007">
    <property type="protein sequence ID" value="KAK6500191.1"/>
    <property type="molecule type" value="Genomic_DNA"/>
</dbReference>
<comment type="caution">
    <text evidence="2">The sequence shown here is derived from an EMBL/GenBank/DDBJ whole genome shotgun (WGS) entry which is preliminary data.</text>
</comment>